<dbReference type="EMBL" id="ASRX01000029">
    <property type="protein sequence ID" value="EYF04883.1"/>
    <property type="molecule type" value="Genomic_DNA"/>
</dbReference>
<keyword evidence="3" id="KW-1185">Reference proteome</keyword>
<dbReference type="SUPFAM" id="SSF158682">
    <property type="entry name" value="TerB-like"/>
    <property type="match status" value="1"/>
</dbReference>
<sequence length="136" mass="14838">MGLFDGFGGAQINLTPKVALVAGMVYVSAADGSLDDSEAGDILKVVPDRQVLETALQFVRRNSVQQFLDAASRILSPAQKMCLILNAADMAMGDGYLAPQEQQMLTQMQQYFQIPDAHLHPYVQAFMIKNNLSVFG</sequence>
<dbReference type="AlphaFoldDB" id="A0A017T6I8"/>
<dbReference type="Proteomes" id="UP000019678">
    <property type="component" value="Unassembled WGS sequence"/>
</dbReference>
<evidence type="ECO:0000259" key="1">
    <source>
        <dbReference type="Pfam" id="PF05099"/>
    </source>
</evidence>
<dbReference type="eggNOG" id="COG4103">
    <property type="taxonomic scope" value="Bacteria"/>
</dbReference>
<dbReference type="STRING" id="1192034.CAP_3909"/>
<gene>
    <name evidence="2" type="ORF">CAP_3909</name>
</gene>
<comment type="caution">
    <text evidence="2">The sequence shown here is derived from an EMBL/GenBank/DDBJ whole genome shotgun (WGS) entry which is preliminary data.</text>
</comment>
<reference evidence="2 3" key="1">
    <citation type="submission" date="2013-05" db="EMBL/GenBank/DDBJ databases">
        <title>Genome assembly of Chondromyces apiculatus DSM 436.</title>
        <authorList>
            <person name="Sharma G."/>
            <person name="Khatri I."/>
            <person name="Kaur C."/>
            <person name="Mayilraj S."/>
            <person name="Subramanian S."/>
        </authorList>
    </citation>
    <scope>NUCLEOTIDE SEQUENCE [LARGE SCALE GENOMIC DNA]</scope>
    <source>
        <strain evidence="2 3">DSM 436</strain>
    </source>
</reference>
<dbReference type="RefSeq" id="WP_044243476.1">
    <property type="nucleotide sequence ID" value="NZ_ASRX01000029.1"/>
</dbReference>
<evidence type="ECO:0000313" key="3">
    <source>
        <dbReference type="Proteomes" id="UP000019678"/>
    </source>
</evidence>
<accession>A0A017T6I8</accession>
<dbReference type="Gene3D" id="1.10.3680.10">
    <property type="entry name" value="TerB-like"/>
    <property type="match status" value="1"/>
</dbReference>
<dbReference type="InterPro" id="IPR007791">
    <property type="entry name" value="DjlA_N"/>
</dbReference>
<name>A0A017T6I8_9BACT</name>
<proteinExistence type="predicted"/>
<evidence type="ECO:0000313" key="2">
    <source>
        <dbReference type="EMBL" id="EYF04883.1"/>
    </source>
</evidence>
<organism evidence="2 3">
    <name type="scientific">Chondromyces apiculatus DSM 436</name>
    <dbReference type="NCBI Taxonomy" id="1192034"/>
    <lineage>
        <taxon>Bacteria</taxon>
        <taxon>Pseudomonadati</taxon>
        <taxon>Myxococcota</taxon>
        <taxon>Polyangia</taxon>
        <taxon>Polyangiales</taxon>
        <taxon>Polyangiaceae</taxon>
        <taxon>Chondromyces</taxon>
    </lineage>
</organism>
<dbReference type="CDD" id="cd07176">
    <property type="entry name" value="terB"/>
    <property type="match status" value="1"/>
</dbReference>
<protein>
    <recommendedName>
        <fullName evidence="1">Co-chaperone DjlA N-terminal domain-containing protein</fullName>
    </recommendedName>
</protein>
<dbReference type="Pfam" id="PF05099">
    <property type="entry name" value="TerB"/>
    <property type="match status" value="1"/>
</dbReference>
<feature type="domain" description="Co-chaperone DjlA N-terminal" evidence="1">
    <location>
        <begin position="18"/>
        <end position="119"/>
    </location>
</feature>
<dbReference type="InterPro" id="IPR029024">
    <property type="entry name" value="TerB-like"/>
</dbReference>